<comment type="caution">
    <text evidence="4">The sequence shown here is derived from an EMBL/GenBank/DDBJ whole genome shotgun (WGS) entry which is preliminary data.</text>
</comment>
<feature type="region of interest" description="Disordered" evidence="2">
    <location>
        <begin position="197"/>
        <end position="223"/>
    </location>
</feature>
<evidence type="ECO:0000313" key="5">
    <source>
        <dbReference type="Proteomes" id="UP000561011"/>
    </source>
</evidence>
<reference evidence="4 5" key="1">
    <citation type="submission" date="2020-07" db="EMBL/GenBank/DDBJ databases">
        <title>MOT database genomes.</title>
        <authorList>
            <person name="Joseph S."/>
            <person name="Aduse-Opoku J."/>
            <person name="Hashim A."/>
            <person name="Wade W."/>
            <person name="Curtis M."/>
        </authorList>
    </citation>
    <scope>NUCLEOTIDE SEQUENCE [LARGE SCALE GENOMIC DNA]</scope>
    <source>
        <strain evidence="4 5">DSM 100099</strain>
    </source>
</reference>
<protein>
    <recommendedName>
        <fullName evidence="3">MaoC-like domain-containing protein</fullName>
    </recommendedName>
</protein>
<keyword evidence="5" id="KW-1185">Reference proteome</keyword>
<feature type="region of interest" description="Disordered" evidence="2">
    <location>
        <begin position="1"/>
        <end position="37"/>
    </location>
</feature>
<dbReference type="EMBL" id="JACBYE010000029">
    <property type="protein sequence ID" value="NYS94263.1"/>
    <property type="molecule type" value="Genomic_DNA"/>
</dbReference>
<organism evidence="4 5">
    <name type="scientific">Sanguibacter inulinus</name>
    <dbReference type="NCBI Taxonomy" id="60922"/>
    <lineage>
        <taxon>Bacteria</taxon>
        <taxon>Bacillati</taxon>
        <taxon>Actinomycetota</taxon>
        <taxon>Actinomycetes</taxon>
        <taxon>Micrococcales</taxon>
        <taxon>Sanguibacteraceae</taxon>
        <taxon>Sanguibacter</taxon>
    </lineage>
</organism>
<dbReference type="InterPro" id="IPR002539">
    <property type="entry name" value="MaoC-like_dom"/>
</dbReference>
<sequence>MSDDRDEAAPAQASGLSGAASPSSSARSPRTTTTLATVPPLGGLYARALRPRRSPDLAHATLPDVTYRVADVVADEAQLVAYQRLLGEPVDGTLPAGFVHVLAFPVATALMVRDDFPLRLAGMVHLSNAVTVHRTISSDERLLVHAHAENLRPHRKGTQVDLVTEVSARYGAGDSTEVVWRGVSTYLAKGTMLGEDSADGDPSAVGGNADSASGRPSFAPPTPTAQWHLDAATGRRYAAVSGDRNPIHLSALTATAFGFPRAIAHGMYTASRALAQVGPSRGEAFDWTVEFASPVLLPGTVDVAVLPRPHRSTSSPSAAIPHPRASSSPGYDVVGWDARRTRLHLTGTVVPLG</sequence>
<dbReference type="SUPFAM" id="SSF54637">
    <property type="entry name" value="Thioesterase/thiol ester dehydrase-isomerase"/>
    <property type="match status" value="1"/>
</dbReference>
<gene>
    <name evidence="4" type="ORF">HZZ10_12130</name>
</gene>
<feature type="domain" description="MaoC-like" evidence="3">
    <location>
        <begin position="227"/>
        <end position="305"/>
    </location>
</feature>
<comment type="similarity">
    <text evidence="1">Belongs to the enoyl-CoA hydratase/isomerase family.</text>
</comment>
<dbReference type="RefSeq" id="WP_179913710.1">
    <property type="nucleotide sequence ID" value="NZ_JACBYE010000029.1"/>
</dbReference>
<evidence type="ECO:0000313" key="4">
    <source>
        <dbReference type="EMBL" id="NYS94263.1"/>
    </source>
</evidence>
<feature type="region of interest" description="Disordered" evidence="2">
    <location>
        <begin position="309"/>
        <end position="328"/>
    </location>
</feature>
<dbReference type="Gene3D" id="3.10.129.10">
    <property type="entry name" value="Hotdog Thioesterase"/>
    <property type="match status" value="1"/>
</dbReference>
<dbReference type="AlphaFoldDB" id="A0A853EY95"/>
<feature type="compositionally biased region" description="Low complexity" evidence="2">
    <location>
        <begin position="9"/>
        <end position="37"/>
    </location>
</feature>
<accession>A0A853EY95</accession>
<name>A0A853EY95_9MICO</name>
<dbReference type="InterPro" id="IPR029069">
    <property type="entry name" value="HotDog_dom_sf"/>
</dbReference>
<evidence type="ECO:0000256" key="1">
    <source>
        <dbReference type="ARBA" id="ARBA00005254"/>
    </source>
</evidence>
<evidence type="ECO:0000256" key="2">
    <source>
        <dbReference type="SAM" id="MobiDB-lite"/>
    </source>
</evidence>
<evidence type="ECO:0000259" key="3">
    <source>
        <dbReference type="Pfam" id="PF01575"/>
    </source>
</evidence>
<dbReference type="Proteomes" id="UP000561011">
    <property type="component" value="Unassembled WGS sequence"/>
</dbReference>
<dbReference type="Pfam" id="PF01575">
    <property type="entry name" value="MaoC_dehydratas"/>
    <property type="match status" value="1"/>
</dbReference>
<dbReference type="PANTHER" id="PTHR43841:SF1">
    <property type="entry name" value="3-HYDROXYACYL-THIOESTER DEHYDRATASE X"/>
    <property type="match status" value="1"/>
</dbReference>
<dbReference type="PANTHER" id="PTHR43841">
    <property type="entry name" value="3-HYDROXYACYL-THIOESTER DEHYDRATASE HTDX-RELATED"/>
    <property type="match status" value="1"/>
</dbReference>
<proteinExistence type="inferred from homology"/>